<dbReference type="EMBL" id="CCAG010002226">
    <property type="status" value="NOT_ANNOTATED_CDS"/>
    <property type="molecule type" value="Genomic_DNA"/>
</dbReference>
<keyword evidence="2 5" id="KW-0808">Transferase</keyword>
<dbReference type="GO" id="GO:0045547">
    <property type="term" value="F:ditrans,polycis-polyprenyl diphosphate synthase [(2E,6E)-farnesyl diphosphate specific] activity"/>
    <property type="evidence" value="ECO:0007669"/>
    <property type="project" value="UniProtKB-EC"/>
</dbReference>
<keyword evidence="7" id="KW-1185">Reference proteome</keyword>
<dbReference type="InterPro" id="IPR001441">
    <property type="entry name" value="UPP_synth-like"/>
</dbReference>
<dbReference type="InterPro" id="IPR036424">
    <property type="entry name" value="UPP_synth-like_sf"/>
</dbReference>
<dbReference type="GO" id="GO:0016094">
    <property type="term" value="P:polyprenol biosynthetic process"/>
    <property type="evidence" value="ECO:0007669"/>
    <property type="project" value="TreeGrafter"/>
</dbReference>
<proteinExistence type="inferred from homology"/>
<evidence type="ECO:0000256" key="3">
    <source>
        <dbReference type="ARBA" id="ARBA00022842"/>
    </source>
</evidence>
<reference evidence="6" key="1">
    <citation type="submission" date="2020-05" db="UniProtKB">
        <authorList>
            <consortium name="EnsemblMetazoa"/>
        </authorList>
    </citation>
    <scope>IDENTIFICATION</scope>
    <source>
        <strain evidence="6">Yale</strain>
    </source>
</reference>
<evidence type="ECO:0000256" key="1">
    <source>
        <dbReference type="ARBA" id="ARBA00005432"/>
    </source>
</evidence>
<evidence type="ECO:0000256" key="4">
    <source>
        <dbReference type="ARBA" id="ARBA00047353"/>
    </source>
</evidence>
<dbReference type="HAMAP" id="MF_01139">
    <property type="entry name" value="ISPT"/>
    <property type="match status" value="1"/>
</dbReference>
<dbReference type="EC" id="2.5.1.-" evidence="5"/>
<dbReference type="EnsemblMetazoa" id="GMOY011108-RA">
    <property type="protein sequence ID" value="GMOY011108-PA"/>
    <property type="gene ID" value="GMOY011108"/>
</dbReference>
<dbReference type="SUPFAM" id="SSF64005">
    <property type="entry name" value="Undecaprenyl diphosphate synthase"/>
    <property type="match status" value="1"/>
</dbReference>
<dbReference type="STRING" id="37546.A0A1B0GCT2"/>
<dbReference type="VEuPathDB" id="VectorBase:GMOY011108"/>
<dbReference type="Proteomes" id="UP000092444">
    <property type="component" value="Unassembled WGS sequence"/>
</dbReference>
<evidence type="ECO:0000313" key="7">
    <source>
        <dbReference type="Proteomes" id="UP000092444"/>
    </source>
</evidence>
<evidence type="ECO:0000256" key="5">
    <source>
        <dbReference type="RuleBase" id="RU363018"/>
    </source>
</evidence>
<dbReference type="NCBIfam" id="TIGR00055">
    <property type="entry name" value="uppS"/>
    <property type="match status" value="1"/>
</dbReference>
<dbReference type="GO" id="GO:0005783">
    <property type="term" value="C:endoplasmic reticulum"/>
    <property type="evidence" value="ECO:0007669"/>
    <property type="project" value="TreeGrafter"/>
</dbReference>
<dbReference type="GO" id="GO:1904423">
    <property type="term" value="C:dehydrodolichyl diphosphate synthase complex"/>
    <property type="evidence" value="ECO:0007669"/>
    <property type="project" value="TreeGrafter"/>
</dbReference>
<dbReference type="PANTHER" id="PTHR10291">
    <property type="entry name" value="DEHYDRODOLICHYL DIPHOSPHATE SYNTHASE FAMILY MEMBER"/>
    <property type="match status" value="1"/>
</dbReference>
<name>A0A1B0GCT2_GLOMM</name>
<dbReference type="PROSITE" id="PS01066">
    <property type="entry name" value="UPP_SYNTHASE"/>
    <property type="match status" value="1"/>
</dbReference>
<keyword evidence="3" id="KW-0460">Magnesium</keyword>
<comment type="similarity">
    <text evidence="1 5">Belongs to the UPP synthase family.</text>
</comment>
<dbReference type="Gene3D" id="3.40.1180.10">
    <property type="entry name" value="Decaprenyl diphosphate synthase-like"/>
    <property type="match status" value="1"/>
</dbReference>
<dbReference type="Pfam" id="PF01255">
    <property type="entry name" value="Prenyltransf"/>
    <property type="match status" value="1"/>
</dbReference>
<sequence>MSWVSDYKYTWYEKLAMNVIRSGGHLPDHVAFVMDGNRRYAKLEHIRKIDGHSRGFDKLADCLRWCLDMGVREVTTFAFSIENFKRSEDEVDDLLNLAREKFTNLLKERTKLHEYGVRVRIIGNLSLLPEDLQSLMAQVMLETEKNNKLFLNVAFAYTSRDEITQAIEAILKEGDNVLEEQDINEHLLEQCLYTRSSTPPDLLFRTSGESRISDFLMWQLTYTVLYFAKIFWPEITLWNFLAGIFSYQRASVRLEPFKRKQNTEYTITKMNTLSMSRVQLFLKQTLIKVTEQLVLIRSTWENSNNSFAKCERNRKLCNNPIFLNCFSQCGSIA</sequence>
<accession>A0A1B0GCT2</accession>
<dbReference type="PhylomeDB" id="A0A1B0GCT2"/>
<evidence type="ECO:0000256" key="2">
    <source>
        <dbReference type="ARBA" id="ARBA00022679"/>
    </source>
</evidence>
<dbReference type="FunFam" id="3.40.1180.10:FF:000005">
    <property type="entry name" value="Alkyl transferase"/>
    <property type="match status" value="1"/>
</dbReference>
<protein>
    <recommendedName>
        <fullName evidence="5">Alkyl transferase</fullName>
        <ecNumber evidence="5">2.5.1.-</ecNumber>
    </recommendedName>
</protein>
<dbReference type="InterPro" id="IPR018520">
    <property type="entry name" value="UPP_synth-like_CS"/>
</dbReference>
<dbReference type="AlphaFoldDB" id="A0A1B0GCT2"/>
<evidence type="ECO:0000313" key="6">
    <source>
        <dbReference type="EnsemblMetazoa" id="GMOY011108-PA"/>
    </source>
</evidence>
<organism evidence="6 7">
    <name type="scientific">Glossina morsitans morsitans</name>
    <name type="common">Savannah tsetse fly</name>
    <dbReference type="NCBI Taxonomy" id="37546"/>
    <lineage>
        <taxon>Eukaryota</taxon>
        <taxon>Metazoa</taxon>
        <taxon>Ecdysozoa</taxon>
        <taxon>Arthropoda</taxon>
        <taxon>Hexapoda</taxon>
        <taxon>Insecta</taxon>
        <taxon>Pterygota</taxon>
        <taxon>Neoptera</taxon>
        <taxon>Endopterygota</taxon>
        <taxon>Diptera</taxon>
        <taxon>Brachycera</taxon>
        <taxon>Muscomorpha</taxon>
        <taxon>Hippoboscoidea</taxon>
        <taxon>Glossinidae</taxon>
        <taxon>Glossina</taxon>
    </lineage>
</organism>
<comment type="catalytic activity">
    <reaction evidence="4">
        <text>n isopentenyl diphosphate + (2E,6E)-farnesyl diphosphate = a di-trans,poly-cis-polyprenyl diphosphate + n diphosphate</text>
        <dbReference type="Rhea" id="RHEA:53008"/>
        <dbReference type="Rhea" id="RHEA-COMP:19494"/>
        <dbReference type="ChEBI" id="CHEBI:33019"/>
        <dbReference type="ChEBI" id="CHEBI:128769"/>
        <dbReference type="ChEBI" id="CHEBI:136960"/>
        <dbReference type="ChEBI" id="CHEBI:175763"/>
        <dbReference type="EC" id="2.5.1.87"/>
    </reaction>
</comment>
<dbReference type="PANTHER" id="PTHR10291:SF43">
    <property type="entry name" value="DEHYDRODOLICHYL DIPHOSPHATE SYNTHASE COMPLEX SUBUNIT DHDDS"/>
    <property type="match status" value="1"/>
</dbReference>
<dbReference type="CDD" id="cd00475">
    <property type="entry name" value="Cis_IPPS"/>
    <property type="match status" value="1"/>
</dbReference>